<comment type="caution">
    <text evidence="2">The sequence shown here is derived from an EMBL/GenBank/DDBJ whole genome shotgun (WGS) entry which is preliminary data.</text>
</comment>
<name>W4L6U7_ENTF1</name>
<dbReference type="PATRIC" id="fig|1429438.4.peg.7096"/>
<dbReference type="Pfam" id="PF11981">
    <property type="entry name" value="DUF3482"/>
    <property type="match status" value="1"/>
</dbReference>
<organism evidence="2 3">
    <name type="scientific">Entotheonella factor</name>
    <dbReference type="NCBI Taxonomy" id="1429438"/>
    <lineage>
        <taxon>Bacteria</taxon>
        <taxon>Pseudomonadati</taxon>
        <taxon>Nitrospinota/Tectimicrobiota group</taxon>
        <taxon>Candidatus Tectimicrobiota</taxon>
        <taxon>Candidatus Entotheonellia</taxon>
        <taxon>Candidatus Entotheonellales</taxon>
        <taxon>Candidatus Entotheonellaceae</taxon>
        <taxon>Candidatus Entotheonella</taxon>
    </lineage>
</organism>
<dbReference type="Pfam" id="PF01926">
    <property type="entry name" value="MMR_HSR1"/>
    <property type="match status" value="1"/>
</dbReference>
<evidence type="ECO:0000313" key="2">
    <source>
        <dbReference type="EMBL" id="ETW93773.1"/>
    </source>
</evidence>
<dbReference type="InterPro" id="IPR021871">
    <property type="entry name" value="DUF3482"/>
</dbReference>
<proteinExistence type="predicted"/>
<evidence type="ECO:0000259" key="1">
    <source>
        <dbReference type="Pfam" id="PF01926"/>
    </source>
</evidence>
<gene>
    <name evidence="2" type="ORF">ETSY1_37795</name>
</gene>
<sequence>MTNPVFVVVGAVNRGKSSIVSTLAENDAVVIEKAPGTTQDAQTFAFKIDGQTLYTLVDTPGFELARQALAWLQKHEHVHADRAAVVRQFIQEHAGRGEFPQECELLRPILEGGAILYVVDSSVPFSPLHQAEMEILQWTMQPRMALLNQINEDDYTAEWRQGLDQYFNIKLEFNALNVDLRQRIKLLQTLIILNDDWQYPLGQAMQAIHAEYRYRIEDSAMSIADALVAMLTLKLDCEVPADDDLEPHKEALKQRYDDQLRTLEADCFGQIRERYEHRHLSVDHKTFPAVQEDLLETSHWKFLDVKQWWAMAGGAAAGAIIGGSIDASVGGSSFLAGTVIGTGVGGIAGLVGSYQLPEVSVDVNLPFLGALKLQPFRFATPHHRVKKLTIGPMQNRLFPYVVLSRAIRYHHLILTRPHARREQLSLSLVINDNDDTEWMTKAHKSTFDTQIRHLVKAPDEARTELAACIRDIMEAYEGFYSYLAFV</sequence>
<dbReference type="Gene3D" id="3.40.50.300">
    <property type="entry name" value="P-loop containing nucleotide triphosphate hydrolases"/>
    <property type="match status" value="1"/>
</dbReference>
<dbReference type="HOGENOM" id="CLU_589174_0_0_7"/>
<dbReference type="EMBL" id="AZHW01001176">
    <property type="protein sequence ID" value="ETW93773.1"/>
    <property type="molecule type" value="Genomic_DNA"/>
</dbReference>
<dbReference type="InterPro" id="IPR027417">
    <property type="entry name" value="P-loop_NTPase"/>
</dbReference>
<dbReference type="Proteomes" id="UP000019141">
    <property type="component" value="Unassembled WGS sequence"/>
</dbReference>
<feature type="domain" description="G" evidence="1">
    <location>
        <begin position="7"/>
        <end position="90"/>
    </location>
</feature>
<evidence type="ECO:0000313" key="3">
    <source>
        <dbReference type="Proteomes" id="UP000019141"/>
    </source>
</evidence>
<dbReference type="GO" id="GO:0005525">
    <property type="term" value="F:GTP binding"/>
    <property type="evidence" value="ECO:0007669"/>
    <property type="project" value="InterPro"/>
</dbReference>
<protein>
    <recommendedName>
        <fullName evidence="1">G domain-containing protein</fullName>
    </recommendedName>
</protein>
<dbReference type="SUPFAM" id="SSF52540">
    <property type="entry name" value="P-loop containing nucleoside triphosphate hydrolases"/>
    <property type="match status" value="1"/>
</dbReference>
<keyword evidence="3" id="KW-1185">Reference proteome</keyword>
<accession>W4L6U7</accession>
<dbReference type="AlphaFoldDB" id="W4L6U7"/>
<dbReference type="InterPro" id="IPR006073">
    <property type="entry name" value="GTP-bd"/>
</dbReference>
<reference evidence="2 3" key="1">
    <citation type="journal article" date="2014" name="Nature">
        <title>An environmental bacterial taxon with a large and distinct metabolic repertoire.</title>
        <authorList>
            <person name="Wilson M.C."/>
            <person name="Mori T."/>
            <person name="Ruckert C."/>
            <person name="Uria A.R."/>
            <person name="Helf M.J."/>
            <person name="Takada K."/>
            <person name="Gernert C."/>
            <person name="Steffens U.A."/>
            <person name="Heycke N."/>
            <person name="Schmitt S."/>
            <person name="Rinke C."/>
            <person name="Helfrich E.J."/>
            <person name="Brachmann A.O."/>
            <person name="Gurgui C."/>
            <person name="Wakimoto T."/>
            <person name="Kracht M."/>
            <person name="Crusemann M."/>
            <person name="Hentschel U."/>
            <person name="Abe I."/>
            <person name="Matsunaga S."/>
            <person name="Kalinowski J."/>
            <person name="Takeyama H."/>
            <person name="Piel J."/>
        </authorList>
    </citation>
    <scope>NUCLEOTIDE SEQUENCE [LARGE SCALE GENOMIC DNA]</scope>
    <source>
        <strain evidence="3">TSY1</strain>
    </source>
</reference>